<name>A0ABS7CVJ6_9BACT</name>
<comment type="caution">
    <text evidence="3">The sequence shown here is derived from an EMBL/GenBank/DDBJ whole genome shotgun (WGS) entry which is preliminary data.</text>
</comment>
<dbReference type="RefSeq" id="WP_219877742.1">
    <property type="nucleotide sequence ID" value="NZ_JAHYXK010000009.1"/>
</dbReference>
<evidence type="ECO:0008006" key="5">
    <source>
        <dbReference type="Google" id="ProtNLM"/>
    </source>
</evidence>
<keyword evidence="2" id="KW-0732">Signal</keyword>
<dbReference type="Proteomes" id="UP000813018">
    <property type="component" value="Unassembled WGS sequence"/>
</dbReference>
<evidence type="ECO:0000313" key="3">
    <source>
        <dbReference type="EMBL" id="MBW7467869.1"/>
    </source>
</evidence>
<evidence type="ECO:0000313" key="4">
    <source>
        <dbReference type="Proteomes" id="UP000813018"/>
    </source>
</evidence>
<feature type="region of interest" description="Disordered" evidence="1">
    <location>
        <begin position="139"/>
        <end position="162"/>
    </location>
</feature>
<proteinExistence type="predicted"/>
<dbReference type="EMBL" id="JAHYXK010000009">
    <property type="protein sequence ID" value="MBW7467869.1"/>
    <property type="molecule type" value="Genomic_DNA"/>
</dbReference>
<feature type="chain" id="PRO_5045796823" description="Lipoprotein" evidence="2">
    <location>
        <begin position="21"/>
        <end position="162"/>
    </location>
</feature>
<accession>A0ABS7CVJ6</accession>
<feature type="signal peptide" evidence="2">
    <location>
        <begin position="1"/>
        <end position="20"/>
    </location>
</feature>
<gene>
    <name evidence="3" type="ORF">K0O23_12410</name>
</gene>
<keyword evidence="4" id="KW-1185">Reference proteome</keyword>
<protein>
    <recommendedName>
        <fullName evidence="5">Lipoprotein</fullName>
    </recommendedName>
</protein>
<reference evidence="3 4" key="1">
    <citation type="journal article" date="2016" name="Int. J. Syst. Evol. Microbiol.">
        <title>Pontibacter aydingkolensis sp. nov., isolated from soil of a salt lake.</title>
        <authorList>
            <person name="Osman G."/>
            <person name="Zhang T."/>
            <person name="Lou K."/>
            <person name="Gao Y."/>
            <person name="Chang W."/>
            <person name="Lin Q."/>
            <person name="Yang H.M."/>
            <person name="Huo X.D."/>
            <person name="Wang N."/>
        </authorList>
    </citation>
    <scope>NUCLEOTIDE SEQUENCE [LARGE SCALE GENOMIC DNA]</scope>
    <source>
        <strain evidence="3 4">KACC 19255</strain>
    </source>
</reference>
<organism evidence="3 4">
    <name type="scientific">Pontibacter aydingkolensis</name>
    <dbReference type="NCBI Taxonomy" id="1911536"/>
    <lineage>
        <taxon>Bacteria</taxon>
        <taxon>Pseudomonadati</taxon>
        <taxon>Bacteroidota</taxon>
        <taxon>Cytophagia</taxon>
        <taxon>Cytophagales</taxon>
        <taxon>Hymenobacteraceae</taxon>
        <taxon>Pontibacter</taxon>
    </lineage>
</organism>
<sequence length="162" mass="18208">MKKLLAMLCMMVGCVFTANASGGTKTSGKKTVKLDKKVAVVAEKRADHLSDVMIRDLGLNNYQSRKMREINKDVVARKMAVEAEFAGNQEVIDQKCKEICTERDRQLENILSTRQYNEYFGDRKIYNQAEQEFMASLDQQNTTGSQTASANQTEPVNTVSLN</sequence>
<evidence type="ECO:0000256" key="2">
    <source>
        <dbReference type="SAM" id="SignalP"/>
    </source>
</evidence>
<evidence type="ECO:0000256" key="1">
    <source>
        <dbReference type="SAM" id="MobiDB-lite"/>
    </source>
</evidence>